<gene>
    <name evidence="3" type="ORF">Pa4123_19610</name>
</gene>
<sequence>MKAVVQYRYGSAESLSVREVETPVPAEGEVLVRVHASSVNAREWHVMRGDPYLARLAFREVFGARGPKRTIRGSDLAGRVEAVGPSVTRFQPGDEVYGDARELDGAFAEYVCVPEGQLAFKPANLTFEQAATVPLAGATALVGLREAARVQPGQRVLVNGASGGVGTFAVQIGKALGAEVTGVCSTRNADLVRSLGADHVVDYTRDDFARAPERYDVVFDLVANRALADLRRVLTPAGTLIFSGGGVSGRRPQLFGPMTLTIAGQLAARFVRHRLVLLNNVPPRAETLQALRELIESGQVTPVIDRTYKLAEAPAAVRYLQVEHARAKVAITM</sequence>
<accession>A0ABQ5QS40</accession>
<feature type="domain" description="Enoyl reductase (ER)" evidence="2">
    <location>
        <begin position="10"/>
        <end position="331"/>
    </location>
</feature>
<dbReference type="RefSeq" id="WP_281893954.1">
    <property type="nucleotide sequence ID" value="NZ_BSDI01000007.1"/>
</dbReference>
<evidence type="ECO:0000256" key="1">
    <source>
        <dbReference type="ARBA" id="ARBA00023002"/>
    </source>
</evidence>
<dbReference type="Gene3D" id="3.40.50.720">
    <property type="entry name" value="NAD(P)-binding Rossmann-like Domain"/>
    <property type="match status" value="1"/>
</dbReference>
<dbReference type="PANTHER" id="PTHR11695">
    <property type="entry name" value="ALCOHOL DEHYDROGENASE RELATED"/>
    <property type="match status" value="1"/>
</dbReference>
<dbReference type="Pfam" id="PF08240">
    <property type="entry name" value="ADH_N"/>
    <property type="match status" value="1"/>
</dbReference>
<dbReference type="InterPro" id="IPR036291">
    <property type="entry name" value="NAD(P)-bd_dom_sf"/>
</dbReference>
<dbReference type="PROSITE" id="PS01162">
    <property type="entry name" value="QOR_ZETA_CRYSTAL"/>
    <property type="match status" value="1"/>
</dbReference>
<dbReference type="SUPFAM" id="SSF50129">
    <property type="entry name" value="GroES-like"/>
    <property type="match status" value="1"/>
</dbReference>
<protein>
    <submittedName>
        <fullName evidence="3">NADPH:quinone reductase</fullName>
    </submittedName>
</protein>
<dbReference type="SMART" id="SM00829">
    <property type="entry name" value="PKS_ER"/>
    <property type="match status" value="1"/>
</dbReference>
<organism evidence="3 4">
    <name type="scientific">Phytohabitans aurantiacus</name>
    <dbReference type="NCBI Taxonomy" id="3016789"/>
    <lineage>
        <taxon>Bacteria</taxon>
        <taxon>Bacillati</taxon>
        <taxon>Actinomycetota</taxon>
        <taxon>Actinomycetes</taxon>
        <taxon>Micromonosporales</taxon>
        <taxon>Micromonosporaceae</taxon>
    </lineage>
</organism>
<proteinExistence type="predicted"/>
<evidence type="ECO:0000313" key="4">
    <source>
        <dbReference type="Proteomes" id="UP001144280"/>
    </source>
</evidence>
<dbReference type="CDD" id="cd08267">
    <property type="entry name" value="MDR1"/>
    <property type="match status" value="1"/>
</dbReference>
<dbReference type="SUPFAM" id="SSF51735">
    <property type="entry name" value="NAD(P)-binding Rossmann-fold domains"/>
    <property type="match status" value="1"/>
</dbReference>
<reference evidence="3" key="1">
    <citation type="submission" date="2022-12" db="EMBL/GenBank/DDBJ databases">
        <title>New Phytohabitans aurantiacus sp. RD004123 nov., an actinomycete isolated from soil.</title>
        <authorList>
            <person name="Triningsih D.W."/>
            <person name="Harunari E."/>
            <person name="Igarashi Y."/>
        </authorList>
    </citation>
    <scope>NUCLEOTIDE SEQUENCE</scope>
    <source>
        <strain evidence="3">RD004123</strain>
    </source>
</reference>
<dbReference type="Gene3D" id="3.90.180.10">
    <property type="entry name" value="Medium-chain alcohol dehydrogenases, catalytic domain"/>
    <property type="match status" value="1"/>
</dbReference>
<dbReference type="InterPro" id="IPR013154">
    <property type="entry name" value="ADH-like_N"/>
</dbReference>
<comment type="caution">
    <text evidence="3">The sequence shown here is derived from an EMBL/GenBank/DDBJ whole genome shotgun (WGS) entry which is preliminary data.</text>
</comment>
<name>A0ABQ5QS40_9ACTN</name>
<keyword evidence="1" id="KW-0560">Oxidoreductase</keyword>
<evidence type="ECO:0000313" key="3">
    <source>
        <dbReference type="EMBL" id="GLH96687.1"/>
    </source>
</evidence>
<dbReference type="PANTHER" id="PTHR11695:SF294">
    <property type="entry name" value="RETICULON-4-INTERACTING PROTEIN 1, MITOCHONDRIAL"/>
    <property type="match status" value="1"/>
</dbReference>
<dbReference type="Proteomes" id="UP001144280">
    <property type="component" value="Unassembled WGS sequence"/>
</dbReference>
<evidence type="ECO:0000259" key="2">
    <source>
        <dbReference type="SMART" id="SM00829"/>
    </source>
</evidence>
<dbReference type="InterPro" id="IPR020843">
    <property type="entry name" value="ER"/>
</dbReference>
<dbReference type="InterPro" id="IPR011032">
    <property type="entry name" value="GroES-like_sf"/>
</dbReference>
<dbReference type="InterPro" id="IPR050700">
    <property type="entry name" value="YIM1/Zinc_Alcohol_DH_Fams"/>
</dbReference>
<dbReference type="InterPro" id="IPR002364">
    <property type="entry name" value="Quin_OxRdtase/zeta-crystal_CS"/>
</dbReference>
<dbReference type="EMBL" id="BSDI01000007">
    <property type="protein sequence ID" value="GLH96687.1"/>
    <property type="molecule type" value="Genomic_DNA"/>
</dbReference>
<keyword evidence="4" id="KW-1185">Reference proteome</keyword>
<dbReference type="Pfam" id="PF13602">
    <property type="entry name" value="ADH_zinc_N_2"/>
    <property type="match status" value="1"/>
</dbReference>